<sequence length="364" mass="40637">MPIRRYSCMEIRKITGGFKEKLGEGGFGCVHKGKLCSGHFAAIKMLGKSKADGQDFISEVATIGRIHHTNVMQLIGYCAERSKRALVYDDFMPNRSLNNHIFSQGGSVSLGWEKLYEIFLGVARGIEYLCDIQILHFDIKPHNILLDESFILKVSDFGLAKLATDMVKRNDNQYQSKGTYYYTYMKMFPVNCRLLIQVYKKGGLLLWVLALRLPDKISVNLGRVGHITEACPDNVPAHPNDGVAEVPPPANMSGATGSAQAGGRAEYREWMNAPRRVRRPMKRQVDGKPHPVTATNQVGYSNRFEAMNNDDFTAVEKSTEPVVHYQGVSAKPNEPSSSRPKPGTHKSPKTPTQSRKPRTIPKNN</sequence>
<reference evidence="19" key="2">
    <citation type="journal article" date="2023" name="Plants (Basel)">
        <title>Annotation of the Turnera subulata (Passifloraceae) Draft Genome Reveals the S-Locus Evolved after the Divergence of Turneroideae from Passifloroideae in a Stepwise Manner.</title>
        <authorList>
            <person name="Henning P.M."/>
            <person name="Roalson E.H."/>
            <person name="Mir W."/>
            <person name="McCubbin A.G."/>
            <person name="Shore J.S."/>
        </authorList>
    </citation>
    <scope>NUCLEOTIDE SEQUENCE</scope>
    <source>
        <strain evidence="19">F60SS</strain>
    </source>
</reference>
<evidence type="ECO:0000256" key="5">
    <source>
        <dbReference type="ARBA" id="ARBA00022692"/>
    </source>
</evidence>
<protein>
    <recommendedName>
        <fullName evidence="2">non-specific serine/threonine protein kinase</fullName>
        <ecNumber evidence="2">2.7.11.1</ecNumber>
    </recommendedName>
</protein>
<evidence type="ECO:0000256" key="13">
    <source>
        <dbReference type="ARBA" id="ARBA00047899"/>
    </source>
</evidence>
<keyword evidence="20" id="KW-1185">Reference proteome</keyword>
<dbReference type="AlphaFoldDB" id="A0A9Q0G195"/>
<comment type="similarity">
    <text evidence="16">Belongs to the protein kinase superfamily.</text>
</comment>
<dbReference type="InterPro" id="IPR000719">
    <property type="entry name" value="Prot_kinase_dom"/>
</dbReference>
<comment type="catalytic activity">
    <reaction evidence="13">
        <text>L-threonyl-[protein] + ATP = O-phospho-L-threonyl-[protein] + ADP + H(+)</text>
        <dbReference type="Rhea" id="RHEA:46608"/>
        <dbReference type="Rhea" id="RHEA-COMP:11060"/>
        <dbReference type="Rhea" id="RHEA-COMP:11605"/>
        <dbReference type="ChEBI" id="CHEBI:15378"/>
        <dbReference type="ChEBI" id="CHEBI:30013"/>
        <dbReference type="ChEBI" id="CHEBI:30616"/>
        <dbReference type="ChEBI" id="CHEBI:61977"/>
        <dbReference type="ChEBI" id="CHEBI:456216"/>
        <dbReference type="EC" id="2.7.11.1"/>
    </reaction>
</comment>
<dbReference type="GO" id="GO:0004674">
    <property type="term" value="F:protein serine/threonine kinase activity"/>
    <property type="evidence" value="ECO:0007669"/>
    <property type="project" value="UniProtKB-KW"/>
</dbReference>
<evidence type="ECO:0000256" key="17">
    <source>
        <dbReference type="SAM" id="MobiDB-lite"/>
    </source>
</evidence>
<dbReference type="SMART" id="SM00220">
    <property type="entry name" value="S_TKc"/>
    <property type="match status" value="1"/>
</dbReference>
<comment type="caution">
    <text evidence="19">The sequence shown here is derived from an EMBL/GenBank/DDBJ whole genome shotgun (WGS) entry which is preliminary data.</text>
</comment>
<organism evidence="19 20">
    <name type="scientific">Turnera subulata</name>
    <dbReference type="NCBI Taxonomy" id="218843"/>
    <lineage>
        <taxon>Eukaryota</taxon>
        <taxon>Viridiplantae</taxon>
        <taxon>Streptophyta</taxon>
        <taxon>Embryophyta</taxon>
        <taxon>Tracheophyta</taxon>
        <taxon>Spermatophyta</taxon>
        <taxon>Magnoliopsida</taxon>
        <taxon>eudicotyledons</taxon>
        <taxon>Gunneridae</taxon>
        <taxon>Pentapetalae</taxon>
        <taxon>rosids</taxon>
        <taxon>fabids</taxon>
        <taxon>Malpighiales</taxon>
        <taxon>Passifloraceae</taxon>
        <taxon>Turnera</taxon>
    </lineage>
</organism>
<dbReference type="OrthoDB" id="812088at2759"/>
<keyword evidence="8" id="KW-0418">Kinase</keyword>
<evidence type="ECO:0000259" key="18">
    <source>
        <dbReference type="PROSITE" id="PS50011"/>
    </source>
</evidence>
<evidence type="ECO:0000256" key="6">
    <source>
        <dbReference type="ARBA" id="ARBA00022729"/>
    </source>
</evidence>
<evidence type="ECO:0000256" key="14">
    <source>
        <dbReference type="ARBA" id="ARBA00048679"/>
    </source>
</evidence>
<evidence type="ECO:0000256" key="11">
    <source>
        <dbReference type="ARBA" id="ARBA00023136"/>
    </source>
</evidence>
<reference evidence="19" key="1">
    <citation type="submission" date="2022-02" db="EMBL/GenBank/DDBJ databases">
        <authorList>
            <person name="Henning P.M."/>
            <person name="McCubbin A.G."/>
            <person name="Shore J.S."/>
        </authorList>
    </citation>
    <scope>NUCLEOTIDE SEQUENCE</scope>
    <source>
        <strain evidence="19">F60SS</strain>
        <tissue evidence="19">Leaves</tissue>
    </source>
</reference>
<evidence type="ECO:0000256" key="12">
    <source>
        <dbReference type="ARBA" id="ARBA00023180"/>
    </source>
</evidence>
<dbReference type="PROSITE" id="PS00107">
    <property type="entry name" value="PROTEIN_KINASE_ATP"/>
    <property type="match status" value="1"/>
</dbReference>
<evidence type="ECO:0000256" key="2">
    <source>
        <dbReference type="ARBA" id="ARBA00012513"/>
    </source>
</evidence>
<dbReference type="InterPro" id="IPR011009">
    <property type="entry name" value="Kinase-like_dom_sf"/>
</dbReference>
<keyword evidence="12" id="KW-0325">Glycoprotein</keyword>
<dbReference type="GO" id="GO:0016020">
    <property type="term" value="C:membrane"/>
    <property type="evidence" value="ECO:0007669"/>
    <property type="project" value="UniProtKB-SubCell"/>
</dbReference>
<keyword evidence="7 15" id="KW-0547">Nucleotide-binding</keyword>
<comment type="catalytic activity">
    <reaction evidence="14">
        <text>L-seryl-[protein] + ATP = O-phospho-L-seryl-[protein] + ADP + H(+)</text>
        <dbReference type="Rhea" id="RHEA:17989"/>
        <dbReference type="Rhea" id="RHEA-COMP:9863"/>
        <dbReference type="Rhea" id="RHEA-COMP:11604"/>
        <dbReference type="ChEBI" id="CHEBI:15378"/>
        <dbReference type="ChEBI" id="CHEBI:29999"/>
        <dbReference type="ChEBI" id="CHEBI:30616"/>
        <dbReference type="ChEBI" id="CHEBI:83421"/>
        <dbReference type="ChEBI" id="CHEBI:456216"/>
        <dbReference type="EC" id="2.7.11.1"/>
    </reaction>
</comment>
<evidence type="ECO:0000256" key="10">
    <source>
        <dbReference type="ARBA" id="ARBA00022989"/>
    </source>
</evidence>
<evidence type="ECO:0000256" key="9">
    <source>
        <dbReference type="ARBA" id="ARBA00022840"/>
    </source>
</evidence>
<evidence type="ECO:0000313" key="20">
    <source>
        <dbReference type="Proteomes" id="UP001141552"/>
    </source>
</evidence>
<keyword evidence="6" id="KW-0732">Signal</keyword>
<dbReference type="EMBL" id="JAKUCV010003031">
    <property type="protein sequence ID" value="KAJ4840504.1"/>
    <property type="molecule type" value="Genomic_DNA"/>
</dbReference>
<keyword evidence="5" id="KW-0812">Transmembrane</keyword>
<feature type="binding site" evidence="15">
    <location>
        <position position="44"/>
    </location>
    <ligand>
        <name>ATP</name>
        <dbReference type="ChEBI" id="CHEBI:30616"/>
    </ligand>
</feature>
<dbReference type="PROSITE" id="PS00108">
    <property type="entry name" value="PROTEIN_KINASE_ST"/>
    <property type="match status" value="1"/>
</dbReference>
<proteinExistence type="inferred from homology"/>
<keyword evidence="4" id="KW-0808">Transferase</keyword>
<dbReference type="GO" id="GO:0005524">
    <property type="term" value="F:ATP binding"/>
    <property type="evidence" value="ECO:0007669"/>
    <property type="project" value="UniProtKB-UniRule"/>
</dbReference>
<feature type="region of interest" description="Disordered" evidence="17">
    <location>
        <begin position="316"/>
        <end position="364"/>
    </location>
</feature>
<evidence type="ECO:0000256" key="7">
    <source>
        <dbReference type="ARBA" id="ARBA00022741"/>
    </source>
</evidence>
<evidence type="ECO:0000256" key="16">
    <source>
        <dbReference type="RuleBase" id="RU000304"/>
    </source>
</evidence>
<dbReference type="PROSITE" id="PS50011">
    <property type="entry name" value="PROTEIN_KINASE_DOM"/>
    <property type="match status" value="1"/>
</dbReference>
<dbReference type="Proteomes" id="UP001141552">
    <property type="component" value="Unassembled WGS sequence"/>
</dbReference>
<comment type="subcellular location">
    <subcellularLocation>
        <location evidence="1">Membrane</location>
        <topology evidence="1">Single-pass type I membrane protein</topology>
    </subcellularLocation>
</comment>
<feature type="compositionally biased region" description="Basic residues" evidence="17">
    <location>
        <begin position="355"/>
        <end position="364"/>
    </location>
</feature>
<keyword evidence="3 16" id="KW-0723">Serine/threonine-protein kinase</keyword>
<keyword evidence="10" id="KW-1133">Transmembrane helix</keyword>
<dbReference type="Gene3D" id="1.10.510.10">
    <property type="entry name" value="Transferase(Phosphotransferase) domain 1"/>
    <property type="match status" value="1"/>
</dbReference>
<dbReference type="EC" id="2.7.11.1" evidence="2"/>
<accession>A0A9Q0G195</accession>
<dbReference type="InterPro" id="IPR008271">
    <property type="entry name" value="Ser/Thr_kinase_AS"/>
</dbReference>
<dbReference type="SUPFAM" id="SSF56112">
    <property type="entry name" value="Protein kinase-like (PK-like)"/>
    <property type="match status" value="1"/>
</dbReference>
<evidence type="ECO:0000256" key="8">
    <source>
        <dbReference type="ARBA" id="ARBA00022777"/>
    </source>
</evidence>
<keyword evidence="11" id="KW-0472">Membrane</keyword>
<gene>
    <name evidence="19" type="ORF">Tsubulata_000440</name>
</gene>
<evidence type="ECO:0000256" key="3">
    <source>
        <dbReference type="ARBA" id="ARBA00022527"/>
    </source>
</evidence>
<dbReference type="Pfam" id="PF00069">
    <property type="entry name" value="Pkinase"/>
    <property type="match status" value="1"/>
</dbReference>
<dbReference type="Gene3D" id="3.30.200.20">
    <property type="entry name" value="Phosphorylase Kinase, domain 1"/>
    <property type="match status" value="1"/>
</dbReference>
<feature type="domain" description="Protein kinase" evidence="18">
    <location>
        <begin position="16"/>
        <end position="304"/>
    </location>
</feature>
<evidence type="ECO:0000256" key="4">
    <source>
        <dbReference type="ARBA" id="ARBA00022679"/>
    </source>
</evidence>
<evidence type="ECO:0000256" key="15">
    <source>
        <dbReference type="PROSITE-ProRule" id="PRU10141"/>
    </source>
</evidence>
<dbReference type="InterPro" id="IPR017441">
    <property type="entry name" value="Protein_kinase_ATP_BS"/>
</dbReference>
<dbReference type="InterPro" id="IPR045874">
    <property type="entry name" value="LRK10/LRL21-25-like"/>
</dbReference>
<evidence type="ECO:0000256" key="1">
    <source>
        <dbReference type="ARBA" id="ARBA00004479"/>
    </source>
</evidence>
<evidence type="ECO:0000313" key="19">
    <source>
        <dbReference type="EMBL" id="KAJ4840504.1"/>
    </source>
</evidence>
<dbReference type="FunFam" id="1.10.510.10:FF:001023">
    <property type="entry name" value="Os07g0541700 protein"/>
    <property type="match status" value="1"/>
</dbReference>
<name>A0A9Q0G195_9ROSI</name>
<keyword evidence="9 15" id="KW-0067">ATP-binding</keyword>
<dbReference type="PANTHER" id="PTHR27009">
    <property type="entry name" value="RUST RESISTANCE KINASE LR10-RELATED"/>
    <property type="match status" value="1"/>
</dbReference>